<feature type="disulfide bond" evidence="1">
    <location>
        <begin position="98"/>
        <end position="102"/>
    </location>
</feature>
<feature type="domain" description="Chitin-binding type-1" evidence="3">
    <location>
        <begin position="64"/>
        <end position="104"/>
    </location>
</feature>
<evidence type="ECO:0000256" key="1">
    <source>
        <dbReference type="PROSITE-ProRule" id="PRU00261"/>
    </source>
</evidence>
<dbReference type="InterPro" id="IPR001002">
    <property type="entry name" value="Chitin-bd_1"/>
</dbReference>
<sequence length="130" mass="14538">MWASCGPINSTNKPVYVHPNKHKKKERKKERRLQRHGDEEGHRCGDVVTICTAAAAAAHDELPDHRCGSAWPYCDGDRCCSKGGYCGEGAPYCCRYYCAYNCPDRPPPHCRPEAFLSSTNLHFSNITGHN</sequence>
<dbReference type="PROSITE" id="PS50941">
    <property type="entry name" value="CHIT_BIND_I_2"/>
    <property type="match status" value="1"/>
</dbReference>
<dbReference type="PROSITE" id="PS00026">
    <property type="entry name" value="CHIT_BIND_I_1"/>
    <property type="match status" value="1"/>
</dbReference>
<feature type="disulfide bond" evidence="1">
    <location>
        <begin position="74"/>
        <end position="86"/>
    </location>
</feature>
<evidence type="ECO:0000259" key="3">
    <source>
        <dbReference type="PROSITE" id="PS50941"/>
    </source>
</evidence>
<feature type="compositionally biased region" description="Basic residues" evidence="2">
    <location>
        <begin position="19"/>
        <end position="34"/>
    </location>
</feature>
<comment type="caution">
    <text evidence="1">Lacks conserved residue(s) required for the propagation of feature annotation.</text>
</comment>
<organism evidence="4 5">
    <name type="scientific">Linum trigynum</name>
    <dbReference type="NCBI Taxonomy" id="586398"/>
    <lineage>
        <taxon>Eukaryota</taxon>
        <taxon>Viridiplantae</taxon>
        <taxon>Streptophyta</taxon>
        <taxon>Embryophyta</taxon>
        <taxon>Tracheophyta</taxon>
        <taxon>Spermatophyta</taxon>
        <taxon>Magnoliopsida</taxon>
        <taxon>eudicotyledons</taxon>
        <taxon>Gunneridae</taxon>
        <taxon>Pentapetalae</taxon>
        <taxon>rosids</taxon>
        <taxon>fabids</taxon>
        <taxon>Malpighiales</taxon>
        <taxon>Linaceae</taxon>
        <taxon>Linum</taxon>
    </lineage>
</organism>
<evidence type="ECO:0000256" key="2">
    <source>
        <dbReference type="SAM" id="MobiDB-lite"/>
    </source>
</evidence>
<keyword evidence="5" id="KW-1185">Reference proteome</keyword>
<reference evidence="4 5" key="1">
    <citation type="submission" date="2024-04" db="EMBL/GenBank/DDBJ databases">
        <authorList>
            <person name="Fracassetti M."/>
        </authorList>
    </citation>
    <scope>NUCLEOTIDE SEQUENCE [LARGE SCALE GENOMIC DNA]</scope>
</reference>
<feature type="disulfide bond" evidence="1">
    <location>
        <begin position="79"/>
        <end position="93"/>
    </location>
</feature>
<evidence type="ECO:0000313" key="4">
    <source>
        <dbReference type="EMBL" id="CAL1373800.1"/>
    </source>
</evidence>
<gene>
    <name evidence="4" type="ORF">LTRI10_LOCUS15712</name>
</gene>
<dbReference type="Proteomes" id="UP001497516">
    <property type="component" value="Chromosome 3"/>
</dbReference>
<dbReference type="GO" id="GO:0008061">
    <property type="term" value="F:chitin binding"/>
    <property type="evidence" value="ECO:0007669"/>
    <property type="project" value="UniProtKB-UniRule"/>
</dbReference>
<dbReference type="InterPro" id="IPR018371">
    <property type="entry name" value="Chitin-binding_1_CS"/>
</dbReference>
<keyword evidence="1" id="KW-0147">Chitin-binding</keyword>
<evidence type="ECO:0000313" key="5">
    <source>
        <dbReference type="Proteomes" id="UP001497516"/>
    </source>
</evidence>
<keyword evidence="1" id="KW-1015">Disulfide bond</keyword>
<accession>A0AAV2DJZ6</accession>
<protein>
    <recommendedName>
        <fullName evidence="3">Chitin-binding type-1 domain-containing protein</fullName>
    </recommendedName>
</protein>
<dbReference type="EMBL" id="OZ034816">
    <property type="protein sequence ID" value="CAL1373800.1"/>
    <property type="molecule type" value="Genomic_DNA"/>
</dbReference>
<name>A0AAV2DJZ6_9ROSI</name>
<dbReference type="AlphaFoldDB" id="A0AAV2DJZ6"/>
<proteinExistence type="predicted"/>
<feature type="region of interest" description="Disordered" evidence="2">
    <location>
        <begin position="1"/>
        <end position="41"/>
    </location>
</feature>